<accession>A0A0U1NRT9</accession>
<organism evidence="2 3">
    <name type="scientific">Neobacillus massiliamazoniensis</name>
    <dbReference type="NCBI Taxonomy" id="1499688"/>
    <lineage>
        <taxon>Bacteria</taxon>
        <taxon>Bacillati</taxon>
        <taxon>Bacillota</taxon>
        <taxon>Bacilli</taxon>
        <taxon>Bacillales</taxon>
        <taxon>Bacillaceae</taxon>
        <taxon>Neobacillus</taxon>
    </lineage>
</organism>
<keyword evidence="1" id="KW-0812">Transmembrane</keyword>
<protein>
    <submittedName>
        <fullName evidence="2">Uncharacterized protein</fullName>
    </submittedName>
</protein>
<dbReference type="Proteomes" id="UP000199087">
    <property type="component" value="Unassembled WGS sequence"/>
</dbReference>
<evidence type="ECO:0000313" key="2">
    <source>
        <dbReference type="EMBL" id="CRK80766.1"/>
    </source>
</evidence>
<feature type="transmembrane region" description="Helical" evidence="1">
    <location>
        <begin position="75"/>
        <end position="93"/>
    </location>
</feature>
<name>A0A0U1NRT9_9BACI</name>
<evidence type="ECO:0000256" key="1">
    <source>
        <dbReference type="SAM" id="Phobius"/>
    </source>
</evidence>
<evidence type="ECO:0000313" key="3">
    <source>
        <dbReference type="Proteomes" id="UP000199087"/>
    </source>
</evidence>
<feature type="transmembrane region" description="Helical" evidence="1">
    <location>
        <begin position="6"/>
        <end position="24"/>
    </location>
</feature>
<gene>
    <name evidence="2" type="ORF">BN000_00654</name>
</gene>
<dbReference type="AlphaFoldDB" id="A0A0U1NRT9"/>
<feature type="transmembrane region" description="Helical" evidence="1">
    <location>
        <begin position="51"/>
        <end position="69"/>
    </location>
</feature>
<keyword evidence="3" id="KW-1185">Reference proteome</keyword>
<sequence>MPLLQNIISITVIVLIVTGILSIFSMKKEKLDKGFTFNYFKLSYRRKMIRTLWMLPIVFISLVAINWYADLSFNENLIISIIFLTLFLIQLAYNYNKWKKYER</sequence>
<keyword evidence="1" id="KW-0472">Membrane</keyword>
<proteinExistence type="predicted"/>
<reference evidence="3" key="1">
    <citation type="submission" date="2015-05" db="EMBL/GenBank/DDBJ databases">
        <authorList>
            <person name="Urmite Genomes"/>
        </authorList>
    </citation>
    <scope>NUCLEOTIDE SEQUENCE [LARGE SCALE GENOMIC DNA]</scope>
    <source>
        <strain evidence="3">LF1</strain>
    </source>
</reference>
<dbReference type="EMBL" id="CVRB01000001">
    <property type="protein sequence ID" value="CRK80766.1"/>
    <property type="molecule type" value="Genomic_DNA"/>
</dbReference>
<keyword evidence="1" id="KW-1133">Transmembrane helix</keyword>